<dbReference type="Proteomes" id="UP000429181">
    <property type="component" value="Chromosome 11"/>
</dbReference>
<dbReference type="Pfam" id="PF16860">
    <property type="entry name" value="CX9C"/>
    <property type="match status" value="1"/>
</dbReference>
<dbReference type="GeneTree" id="ENSGT00390000007919"/>
<feature type="domain" description="IMS import disulfide relay-system CHCH-CHCH-like Cx9C" evidence="3">
    <location>
        <begin position="5"/>
        <end position="49"/>
    </location>
</feature>
<dbReference type="Gene3D" id="1.10.287.2900">
    <property type="match status" value="2"/>
</dbReference>
<feature type="domain" description="CHCH" evidence="2">
    <location>
        <begin position="58"/>
        <end position="91"/>
    </location>
</feature>
<evidence type="ECO:0000313" key="4">
    <source>
        <dbReference type="Ensembl" id="ENSBIXP00005009179.1"/>
    </source>
</evidence>
<dbReference type="AlphaFoldDB" id="A0A4W2FTP9"/>
<dbReference type="InterPro" id="IPR052848">
    <property type="entry name" value="CHCH_domain-containing_protein"/>
</dbReference>
<reference evidence="4" key="2">
    <citation type="submission" date="2025-08" db="UniProtKB">
        <authorList>
            <consortium name="Ensembl"/>
        </authorList>
    </citation>
    <scope>IDENTIFICATION</scope>
</reference>
<organism evidence="4 5">
    <name type="scientific">Bos indicus x Bos taurus</name>
    <name type="common">Hybrid cattle</name>
    <dbReference type="NCBI Taxonomy" id="30522"/>
    <lineage>
        <taxon>Eukaryota</taxon>
        <taxon>Metazoa</taxon>
        <taxon>Chordata</taxon>
        <taxon>Craniata</taxon>
        <taxon>Vertebrata</taxon>
        <taxon>Euteleostomi</taxon>
        <taxon>Mammalia</taxon>
        <taxon>Eutheria</taxon>
        <taxon>Laurasiatheria</taxon>
        <taxon>Artiodactyla</taxon>
        <taxon>Ruminantia</taxon>
        <taxon>Pecora</taxon>
        <taxon>Bovidae</taxon>
        <taxon>Bovinae</taxon>
        <taxon>Bos</taxon>
    </lineage>
</organism>
<dbReference type="PANTHER" id="PTHR47106:SF1">
    <property type="entry name" value="COILED-COIL-HELIX-COILED-COIL-HELIX DOMAIN-CONTAINING PROTEIN 5"/>
    <property type="match status" value="1"/>
</dbReference>
<dbReference type="Ensembl" id="ENSBIXT00005044556.1">
    <property type="protein sequence ID" value="ENSBIXP00005009179.1"/>
    <property type="gene ID" value="ENSBIXG00005001841.1"/>
</dbReference>
<name>A0A4W2FTP9_BOBOX</name>
<dbReference type="PROSITE" id="PS51808">
    <property type="entry name" value="CHCH"/>
    <property type="match status" value="2"/>
</dbReference>
<sequence>MQAALEITARYCSRELEQYGQCVAAKPESWQRDCHHLKMSIAQCTSAHPIIRQIRQACSEPFKAFEECLRQNEAAMGNCAEHVRRFLQCAEQVQPTHRPSTLEGCSLCIVSMTRICRFWNQGEESRVPFLTTTHNKQVVNLRLYWNQGPGLQKMNACSRG</sequence>
<dbReference type="GO" id="GO:0005758">
    <property type="term" value="C:mitochondrial intermembrane space"/>
    <property type="evidence" value="ECO:0007669"/>
    <property type="project" value="TreeGrafter"/>
</dbReference>
<proteinExistence type="predicted"/>
<dbReference type="InterPro" id="IPR010625">
    <property type="entry name" value="CHCH"/>
</dbReference>
<dbReference type="PANTHER" id="PTHR47106">
    <property type="entry name" value="COILED-COIL-HELIX-COILED-COIL-HELIX DOMAIN-CONTAINING PROTEIN 5"/>
    <property type="match status" value="1"/>
</dbReference>
<dbReference type="GeneID" id="113901268"/>
<gene>
    <name evidence="4" type="primary">CHCHD5</name>
</gene>
<dbReference type="CTD" id="84269"/>
<keyword evidence="1" id="KW-1015">Disulfide bond</keyword>
<dbReference type="InterPro" id="IPR031731">
    <property type="entry name" value="CX9C"/>
</dbReference>
<evidence type="ECO:0000259" key="3">
    <source>
        <dbReference type="Pfam" id="PF16860"/>
    </source>
</evidence>
<dbReference type="Pfam" id="PF06747">
    <property type="entry name" value="CHCH"/>
    <property type="match status" value="1"/>
</dbReference>
<reference evidence="4 5" key="1">
    <citation type="submission" date="2018-11" db="EMBL/GenBank/DDBJ databases">
        <title>Haplotype-resolved cattle genomes.</title>
        <authorList>
            <person name="Low W.Y."/>
            <person name="Tearle R."/>
            <person name="Bickhart D.M."/>
            <person name="Rosen B.D."/>
            <person name="Koren S."/>
            <person name="Rhie A."/>
            <person name="Hiendleder S."/>
            <person name="Phillippy A.M."/>
            <person name="Smith T.P.L."/>
            <person name="Williams J.L."/>
        </authorList>
    </citation>
    <scope>NUCLEOTIDE SEQUENCE [LARGE SCALE GENOMIC DNA]</scope>
</reference>
<dbReference type="RefSeq" id="XP_027411253.1">
    <property type="nucleotide sequence ID" value="XM_027555452.1"/>
</dbReference>
<protein>
    <submittedName>
        <fullName evidence="4">Coiled-coil-helix-coiled-coil-helix domain containing 5</fullName>
    </submittedName>
</protein>
<evidence type="ECO:0000313" key="5">
    <source>
        <dbReference type="Proteomes" id="UP000429181"/>
    </source>
</evidence>
<evidence type="ECO:0000259" key="2">
    <source>
        <dbReference type="Pfam" id="PF06747"/>
    </source>
</evidence>
<accession>A0A4W2FTP9</accession>
<evidence type="ECO:0000256" key="1">
    <source>
        <dbReference type="ARBA" id="ARBA00023157"/>
    </source>
</evidence>
<dbReference type="GO" id="GO:0045333">
    <property type="term" value="P:cellular respiration"/>
    <property type="evidence" value="ECO:0007669"/>
    <property type="project" value="TreeGrafter"/>
</dbReference>